<evidence type="ECO:0000313" key="3">
    <source>
        <dbReference type="EMBL" id="GII92263.1"/>
    </source>
</evidence>
<evidence type="ECO:0000259" key="2">
    <source>
        <dbReference type="Pfam" id="PF00326"/>
    </source>
</evidence>
<dbReference type="SUPFAM" id="SSF53474">
    <property type="entry name" value="alpha/beta-Hydrolases"/>
    <property type="match status" value="1"/>
</dbReference>
<comment type="caution">
    <text evidence="3">The sequence shown here is derived from an EMBL/GenBank/DDBJ whole genome shotgun (WGS) entry which is preliminary data.</text>
</comment>
<feature type="transmembrane region" description="Helical" evidence="1">
    <location>
        <begin position="438"/>
        <end position="459"/>
    </location>
</feature>
<dbReference type="Proteomes" id="UP000606172">
    <property type="component" value="Unassembled WGS sequence"/>
</dbReference>
<keyword evidence="1" id="KW-0472">Membrane</keyword>
<dbReference type="GO" id="GO:0052689">
    <property type="term" value="F:carboxylic ester hydrolase activity"/>
    <property type="evidence" value="ECO:0007669"/>
    <property type="project" value="TreeGrafter"/>
</dbReference>
<feature type="transmembrane region" description="Helical" evidence="1">
    <location>
        <begin position="400"/>
        <end position="426"/>
    </location>
</feature>
<dbReference type="InterPro" id="IPR001375">
    <property type="entry name" value="Peptidase_S9_cat"/>
</dbReference>
<organism evidence="3 4">
    <name type="scientific">Sinosporangium siamense</name>
    <dbReference type="NCBI Taxonomy" id="1367973"/>
    <lineage>
        <taxon>Bacteria</taxon>
        <taxon>Bacillati</taxon>
        <taxon>Actinomycetota</taxon>
        <taxon>Actinomycetes</taxon>
        <taxon>Streptosporangiales</taxon>
        <taxon>Streptosporangiaceae</taxon>
        <taxon>Sinosporangium</taxon>
    </lineage>
</organism>
<sequence>MPGDQTLGPIPAQPVSELRPVTALQPITVQHLSVPVRGGISLGTTIRAPKAPGPHPALIFVQGSGAGTRADFDEKAEWLAKAGLVTLVYDKRTVGYNFENRDFGLLADDALHMVRTLHQRADVDRARTGLWGVSEGTWVTPIAADAKDSGVGFMVMVSAPNVSPMRQVAWALGEQLHRLYAPLGVRDLLTRAMGAIGFRFLRYDAAPALAGIKQPVLALYGTNDPSIPFVESTQNLLKGLKAAGNDDYTIRFLEGADHAMRIRGGPFAPAYLPTLVNWIKGLPGTAKPTVHMAGAEAVQRVEATDVPAAPWYARGAVLSFTLGLAVVGYVAAPLAEMVVRLRGRTGRVATGAMVWPPIRRRLRRMAWTGAGLLLSVMAFITLLVLFSINQAGAWPAVLSGWLVIRVLALLMLVQEVTAVSAVVTGLREGWQPTRWQKTAITGVLGSTALLLVAAGYYGLYAFPW</sequence>
<dbReference type="GO" id="GO:0006508">
    <property type="term" value="P:proteolysis"/>
    <property type="evidence" value="ECO:0007669"/>
    <property type="project" value="InterPro"/>
</dbReference>
<feature type="domain" description="Peptidase S9 prolyl oligopeptidase catalytic" evidence="2">
    <location>
        <begin position="72"/>
        <end position="261"/>
    </location>
</feature>
<name>A0A919RE91_9ACTN</name>
<feature type="transmembrane region" description="Helical" evidence="1">
    <location>
        <begin position="365"/>
        <end position="388"/>
    </location>
</feature>
<keyword evidence="4" id="KW-1185">Reference proteome</keyword>
<gene>
    <name evidence="3" type="ORF">Ssi02_24940</name>
</gene>
<dbReference type="GO" id="GO:0008236">
    <property type="term" value="F:serine-type peptidase activity"/>
    <property type="evidence" value="ECO:0007669"/>
    <property type="project" value="InterPro"/>
</dbReference>
<dbReference type="Gene3D" id="3.40.50.1820">
    <property type="entry name" value="alpha/beta hydrolase"/>
    <property type="match status" value="1"/>
</dbReference>
<keyword evidence="1" id="KW-0812">Transmembrane</keyword>
<dbReference type="InterPro" id="IPR029058">
    <property type="entry name" value="AB_hydrolase_fold"/>
</dbReference>
<dbReference type="PANTHER" id="PTHR43265">
    <property type="entry name" value="ESTERASE ESTD"/>
    <property type="match status" value="1"/>
</dbReference>
<proteinExistence type="predicted"/>
<dbReference type="Pfam" id="PF00326">
    <property type="entry name" value="Peptidase_S9"/>
    <property type="match status" value="1"/>
</dbReference>
<dbReference type="PANTHER" id="PTHR43265:SF1">
    <property type="entry name" value="ESTERASE ESTD"/>
    <property type="match status" value="1"/>
</dbReference>
<protein>
    <recommendedName>
        <fullName evidence="2">Peptidase S9 prolyl oligopeptidase catalytic domain-containing protein</fullName>
    </recommendedName>
</protein>
<evidence type="ECO:0000313" key="4">
    <source>
        <dbReference type="Proteomes" id="UP000606172"/>
    </source>
</evidence>
<dbReference type="AlphaFoldDB" id="A0A919RE91"/>
<keyword evidence="1" id="KW-1133">Transmembrane helix</keyword>
<dbReference type="InterPro" id="IPR053145">
    <property type="entry name" value="AB_hydrolase_Est10"/>
</dbReference>
<feature type="transmembrane region" description="Helical" evidence="1">
    <location>
        <begin position="311"/>
        <end position="332"/>
    </location>
</feature>
<reference evidence="3" key="1">
    <citation type="submission" date="2021-01" db="EMBL/GenBank/DDBJ databases">
        <title>Whole genome shotgun sequence of Sinosporangium siamense NBRC 109515.</title>
        <authorList>
            <person name="Komaki H."/>
            <person name="Tamura T."/>
        </authorList>
    </citation>
    <scope>NUCLEOTIDE SEQUENCE</scope>
    <source>
        <strain evidence="3">NBRC 109515</strain>
    </source>
</reference>
<evidence type="ECO:0000256" key="1">
    <source>
        <dbReference type="SAM" id="Phobius"/>
    </source>
</evidence>
<dbReference type="EMBL" id="BOOW01000015">
    <property type="protein sequence ID" value="GII92263.1"/>
    <property type="molecule type" value="Genomic_DNA"/>
</dbReference>
<accession>A0A919RE91</accession>